<dbReference type="RefSeq" id="WP_125274940.1">
    <property type="nucleotide sequence ID" value="NZ_CP140708.1"/>
</dbReference>
<evidence type="ECO:0000313" key="2">
    <source>
        <dbReference type="EMBL" id="RSE18146.1"/>
    </source>
</evidence>
<gene>
    <name evidence="2" type="ORF">EGT73_16630</name>
</gene>
<name>A0A427UJZ9_ACIJO</name>
<feature type="region of interest" description="Disordered" evidence="1">
    <location>
        <begin position="1"/>
        <end position="21"/>
    </location>
</feature>
<dbReference type="Proteomes" id="UP000277537">
    <property type="component" value="Unassembled WGS sequence"/>
</dbReference>
<reference evidence="2 3" key="1">
    <citation type="submission" date="2018-10" db="EMBL/GenBank/DDBJ databases">
        <title>Transmission dynamics of multidrug resistant bacteria on intensive care unit surfaces.</title>
        <authorList>
            <person name="D'Souza A.W."/>
            <person name="Potter R.F."/>
            <person name="Wallace M."/>
            <person name="Shupe A."/>
            <person name="Patel S."/>
            <person name="Sun S."/>
            <person name="Gul D."/>
            <person name="Kwon J.H."/>
            <person name="Andleeb S."/>
            <person name="Burnham C.-A.D."/>
            <person name="Dantas G."/>
        </authorList>
    </citation>
    <scope>NUCLEOTIDE SEQUENCE [LARGE SCALE GENOMIC DNA]</scope>
    <source>
        <strain evidence="2 3">AJ_385</strain>
    </source>
</reference>
<comment type="caution">
    <text evidence="2">The sequence shown here is derived from an EMBL/GenBank/DDBJ whole genome shotgun (WGS) entry which is preliminary data.</text>
</comment>
<feature type="compositionally biased region" description="Low complexity" evidence="1">
    <location>
        <begin position="1"/>
        <end position="17"/>
    </location>
</feature>
<evidence type="ECO:0000313" key="3">
    <source>
        <dbReference type="Proteomes" id="UP000277537"/>
    </source>
</evidence>
<organism evidence="2 3">
    <name type="scientific">Acinetobacter johnsonii</name>
    <dbReference type="NCBI Taxonomy" id="40214"/>
    <lineage>
        <taxon>Bacteria</taxon>
        <taxon>Pseudomonadati</taxon>
        <taxon>Pseudomonadota</taxon>
        <taxon>Gammaproteobacteria</taxon>
        <taxon>Moraxellales</taxon>
        <taxon>Moraxellaceae</taxon>
        <taxon>Acinetobacter</taxon>
    </lineage>
</organism>
<protein>
    <submittedName>
        <fullName evidence="2">Uncharacterized protein</fullName>
    </submittedName>
</protein>
<dbReference type="EMBL" id="RHXE01000064">
    <property type="protein sequence ID" value="RSE18146.1"/>
    <property type="molecule type" value="Genomic_DNA"/>
</dbReference>
<accession>A0A427UJZ9</accession>
<evidence type="ECO:0000256" key="1">
    <source>
        <dbReference type="SAM" id="MobiDB-lite"/>
    </source>
</evidence>
<sequence length="79" mass="8875">MGWFSSLIGSGSFSSQSETPEDNATYKKYAAEINNFELDPKLVKQSVSSKNSSLQLSQIQDDLNEIDSLDDVKQHFQEK</sequence>
<proteinExistence type="predicted"/>
<dbReference type="AlphaFoldDB" id="A0A427UJZ9"/>